<accession>A0A0G0EU23</accession>
<evidence type="ECO:0000313" key="2">
    <source>
        <dbReference type="Proteomes" id="UP000034492"/>
    </source>
</evidence>
<proteinExistence type="predicted"/>
<comment type="caution">
    <text evidence="1">The sequence shown here is derived from an EMBL/GenBank/DDBJ whole genome shotgun (WGS) entry which is preliminary data.</text>
</comment>
<reference evidence="1 2" key="1">
    <citation type="journal article" date="2015" name="Nature">
        <title>rRNA introns, odd ribosomes, and small enigmatic genomes across a large radiation of phyla.</title>
        <authorList>
            <person name="Brown C.T."/>
            <person name="Hug L.A."/>
            <person name="Thomas B.C."/>
            <person name="Sharon I."/>
            <person name="Castelle C.J."/>
            <person name="Singh A."/>
            <person name="Wilkins M.J."/>
            <person name="Williams K.H."/>
            <person name="Banfield J.F."/>
        </authorList>
    </citation>
    <scope>NUCLEOTIDE SEQUENCE [LARGE SCALE GENOMIC DNA]</scope>
</reference>
<protein>
    <recommendedName>
        <fullName evidence="3">ASCH domain-containing protein</fullName>
    </recommendedName>
</protein>
<evidence type="ECO:0000313" key="1">
    <source>
        <dbReference type="EMBL" id="KKQ09072.1"/>
    </source>
</evidence>
<dbReference type="EMBL" id="LBSA01000017">
    <property type="protein sequence ID" value="KKQ09072.1"/>
    <property type="molecule type" value="Genomic_DNA"/>
</dbReference>
<name>A0A0G0EU23_9BACT</name>
<evidence type="ECO:0008006" key="3">
    <source>
        <dbReference type="Google" id="ProtNLM"/>
    </source>
</evidence>
<dbReference type="AlphaFoldDB" id="A0A0G0EU23"/>
<organism evidence="1 2">
    <name type="scientific">Candidatus Daviesbacteria bacterium GW2011_GWB1_36_5</name>
    <dbReference type="NCBI Taxonomy" id="1618426"/>
    <lineage>
        <taxon>Bacteria</taxon>
        <taxon>Candidatus Daviesiibacteriota</taxon>
    </lineage>
</organism>
<dbReference type="Proteomes" id="UP000034492">
    <property type="component" value="Unassembled WGS sequence"/>
</dbReference>
<sequence length="134" mass="15239">MKHIAILSNSAIKQVFSGKKTIETRFSQKRISPFGTVSIGDIVYLKPPGEDIVGQFVVKKVIYIEGLEASDWDNIKKVYGKKLSLGSLEEDDKFFKIHQNAKYATIIFISNVEQFITSPIKFTKKDLRGWVILK</sequence>
<gene>
    <name evidence="1" type="ORF">US19_C0017G0017</name>
</gene>